<keyword evidence="4 8" id="KW-0762">Sugar transport</keyword>
<dbReference type="PANTHER" id="PTHR33989:SF4">
    <property type="entry name" value="PTS SYSTEM N,N'-DIACETYLCHITOBIOSE-SPECIFIC EIIC COMPONENT"/>
    <property type="match status" value="1"/>
</dbReference>
<comment type="function">
    <text evidence="8">The phosphoenolpyruvate-dependent sugar phosphotransferase system (PTS), a major carbohydrate active -transport system, catalyzes the phosphorylation of incoming sugar substrates concomitant with their translocation across the cell membrane.</text>
</comment>
<keyword evidence="2 8" id="KW-0813">Transport</keyword>
<accession>A0ABR7DBW1</accession>
<comment type="caution">
    <text evidence="11">The sequence shown here is derived from an EMBL/GenBank/DDBJ whole genome shotgun (WGS) entry which is preliminary data.</text>
</comment>
<feature type="transmembrane region" description="Helical" evidence="9">
    <location>
        <begin position="295"/>
        <end position="317"/>
    </location>
</feature>
<gene>
    <name evidence="11" type="ORF">H8S20_08310</name>
</gene>
<dbReference type="PIRSF" id="PIRSF006351">
    <property type="entry name" value="PTS_EIIC-Cellobiose"/>
    <property type="match status" value="1"/>
</dbReference>
<evidence type="ECO:0000256" key="6">
    <source>
        <dbReference type="ARBA" id="ARBA00022989"/>
    </source>
</evidence>
<feature type="transmembrane region" description="Helical" evidence="9">
    <location>
        <begin position="354"/>
        <end position="373"/>
    </location>
</feature>
<protein>
    <recommendedName>
        <fullName evidence="8">Permease IIC component</fullName>
    </recommendedName>
</protein>
<evidence type="ECO:0000256" key="5">
    <source>
        <dbReference type="ARBA" id="ARBA00022692"/>
    </source>
</evidence>
<keyword evidence="3 8" id="KW-1003">Cell membrane</keyword>
<feature type="transmembrane region" description="Helical" evidence="9">
    <location>
        <begin position="76"/>
        <end position="100"/>
    </location>
</feature>
<name>A0ABR7DBW1_9CLOT</name>
<feature type="domain" description="PTS EIIC type-3" evidence="10">
    <location>
        <begin position="8"/>
        <end position="423"/>
    </location>
</feature>
<proteinExistence type="predicted"/>
<reference evidence="11 12" key="1">
    <citation type="submission" date="2020-08" db="EMBL/GenBank/DDBJ databases">
        <title>Genome public.</title>
        <authorList>
            <person name="Liu C."/>
            <person name="Sun Q."/>
        </authorList>
    </citation>
    <scope>NUCLEOTIDE SEQUENCE [LARGE SCALE GENOMIC DNA]</scope>
    <source>
        <strain evidence="11 12">NSJ-6</strain>
    </source>
</reference>
<evidence type="ECO:0000259" key="10">
    <source>
        <dbReference type="PROSITE" id="PS51105"/>
    </source>
</evidence>
<feature type="transmembrane region" description="Helical" evidence="9">
    <location>
        <begin position="107"/>
        <end position="127"/>
    </location>
</feature>
<evidence type="ECO:0000256" key="1">
    <source>
        <dbReference type="ARBA" id="ARBA00004651"/>
    </source>
</evidence>
<evidence type="ECO:0000256" key="7">
    <source>
        <dbReference type="ARBA" id="ARBA00023136"/>
    </source>
</evidence>
<dbReference type="Proteomes" id="UP000596929">
    <property type="component" value="Unassembled WGS sequence"/>
</dbReference>
<dbReference type="RefSeq" id="WP_032117712.1">
    <property type="nucleotide sequence ID" value="NZ_JACOOO010000016.1"/>
</dbReference>
<evidence type="ECO:0000256" key="4">
    <source>
        <dbReference type="ARBA" id="ARBA00022597"/>
    </source>
</evidence>
<dbReference type="NCBIfam" id="TIGR00410">
    <property type="entry name" value="lacE"/>
    <property type="match status" value="1"/>
</dbReference>
<dbReference type="InterPro" id="IPR003352">
    <property type="entry name" value="PTS_EIIC"/>
</dbReference>
<evidence type="ECO:0000313" key="11">
    <source>
        <dbReference type="EMBL" id="MBC5628892.1"/>
    </source>
</evidence>
<keyword evidence="5 9" id="KW-0812">Transmembrane</keyword>
<dbReference type="EMBL" id="JACOOO010000016">
    <property type="protein sequence ID" value="MBC5628892.1"/>
    <property type="molecule type" value="Genomic_DNA"/>
</dbReference>
<evidence type="ECO:0000256" key="9">
    <source>
        <dbReference type="SAM" id="Phobius"/>
    </source>
</evidence>
<keyword evidence="7 8" id="KW-0472">Membrane</keyword>
<dbReference type="InterPro" id="IPR004796">
    <property type="entry name" value="PTS_IIC_cello"/>
</dbReference>
<evidence type="ECO:0000256" key="2">
    <source>
        <dbReference type="ARBA" id="ARBA00022448"/>
    </source>
</evidence>
<sequence>MNKFVDFMDRKVMPTANKIGQNIYIRAISAGMISLVGIIIVASLASLVQNLQIEAYQNFINNTQAGQVIWNICQNIWWGCLAMYGLLVCGTIGQALWGLFGHRGLEGIGVSLASYIILIPWMANVPAGENTIPAFGFIKYTNFSADSLFSCIIVAIVSVSILHGFSKLKALKIKMPDVVPPAVSDSFSKLFPVILTVIIFSSVAYIISNMFGGQSFNELINKFISAPLQGLTGNLATAVLVPFIIAFLWFFGIHGNNIVGPIIGAVLVQPGMQNIELYAQGVTDWSQYNVLTNQFLYSFVYMGGSACTIALLIAMFITNRRRHKVLLSLAGPTGIFNINEPLIFGFPIVLNPMLFIPFVFGPAIISCISYLAIDFGLVHPVVANVPWTTPPIINGFLATGMHWTGAALSIVNIIIVVLMYIPFLKLIERQEEKELLATQKAGVN</sequence>
<keyword evidence="12" id="KW-1185">Reference proteome</keyword>
<organism evidence="11 12">
    <name type="scientific">Clostridium hominis</name>
    <dbReference type="NCBI Taxonomy" id="2763036"/>
    <lineage>
        <taxon>Bacteria</taxon>
        <taxon>Bacillati</taxon>
        <taxon>Bacillota</taxon>
        <taxon>Clostridia</taxon>
        <taxon>Eubacteriales</taxon>
        <taxon>Clostridiaceae</taxon>
        <taxon>Clostridium</taxon>
    </lineage>
</organism>
<evidence type="ECO:0000313" key="12">
    <source>
        <dbReference type="Proteomes" id="UP000596929"/>
    </source>
</evidence>
<evidence type="ECO:0000256" key="3">
    <source>
        <dbReference type="ARBA" id="ARBA00022475"/>
    </source>
</evidence>
<feature type="transmembrane region" description="Helical" evidence="9">
    <location>
        <begin position="23"/>
        <end position="48"/>
    </location>
</feature>
<dbReference type="InterPro" id="IPR051088">
    <property type="entry name" value="PTS_Sugar-EIIC/EIIB"/>
</dbReference>
<feature type="transmembrane region" description="Helical" evidence="9">
    <location>
        <begin position="231"/>
        <end position="251"/>
    </location>
</feature>
<evidence type="ECO:0000256" key="8">
    <source>
        <dbReference type="PIRNR" id="PIRNR006351"/>
    </source>
</evidence>
<dbReference type="Pfam" id="PF02378">
    <property type="entry name" value="PTS_EIIC"/>
    <property type="match status" value="1"/>
</dbReference>
<feature type="transmembrane region" description="Helical" evidence="9">
    <location>
        <begin position="190"/>
        <end position="211"/>
    </location>
</feature>
<dbReference type="InterPro" id="IPR004501">
    <property type="entry name" value="PTS_EIIC_3"/>
</dbReference>
<feature type="transmembrane region" description="Helical" evidence="9">
    <location>
        <begin position="393"/>
        <end position="421"/>
    </location>
</feature>
<comment type="subcellular location">
    <subcellularLocation>
        <location evidence="1">Cell membrane</location>
        <topology evidence="1">Multi-pass membrane protein</topology>
    </subcellularLocation>
</comment>
<dbReference type="PROSITE" id="PS51105">
    <property type="entry name" value="PTS_EIIC_TYPE_3"/>
    <property type="match status" value="1"/>
</dbReference>
<feature type="transmembrane region" description="Helical" evidence="9">
    <location>
        <begin position="147"/>
        <end position="165"/>
    </location>
</feature>
<keyword evidence="6 9" id="KW-1133">Transmembrane helix</keyword>
<dbReference type="PANTHER" id="PTHR33989">
    <property type="match status" value="1"/>
</dbReference>